<evidence type="ECO:0000313" key="2">
    <source>
        <dbReference type="Proteomes" id="UP001320148"/>
    </source>
</evidence>
<evidence type="ECO:0008006" key="3">
    <source>
        <dbReference type="Google" id="ProtNLM"/>
    </source>
</evidence>
<evidence type="ECO:0000313" key="1">
    <source>
        <dbReference type="EMBL" id="BCS94407.1"/>
    </source>
</evidence>
<dbReference type="Proteomes" id="UP001320148">
    <property type="component" value="Chromosome"/>
</dbReference>
<dbReference type="Pfam" id="PF11225">
    <property type="entry name" value="DUF3024"/>
    <property type="match status" value="1"/>
</dbReference>
<name>A0ABN6EVM9_9BACT</name>
<protein>
    <recommendedName>
        <fullName evidence="3">DUF3024 domain-containing protein</fullName>
    </recommendedName>
</protein>
<keyword evidence="2" id="KW-1185">Reference proteome</keyword>
<reference evidence="1 2" key="1">
    <citation type="submission" date="2021-02" db="EMBL/GenBank/DDBJ databases">
        <title>Complete genome of Desulfoluna sp. strain ASN36.</title>
        <authorList>
            <person name="Takahashi A."/>
            <person name="Kojima H."/>
            <person name="Fukui M."/>
        </authorList>
    </citation>
    <scope>NUCLEOTIDE SEQUENCE [LARGE SCALE GENOMIC DNA]</scope>
    <source>
        <strain evidence="1 2">ASN36</strain>
    </source>
</reference>
<dbReference type="EMBL" id="AP024488">
    <property type="protein sequence ID" value="BCS94407.1"/>
    <property type="molecule type" value="Genomic_DNA"/>
</dbReference>
<proteinExistence type="predicted"/>
<accession>A0ABN6EVM9</accession>
<organism evidence="1 2">
    <name type="scientific">Desulfoluna limicola</name>
    <dbReference type="NCBI Taxonomy" id="2810562"/>
    <lineage>
        <taxon>Bacteria</taxon>
        <taxon>Pseudomonadati</taxon>
        <taxon>Thermodesulfobacteriota</taxon>
        <taxon>Desulfobacteria</taxon>
        <taxon>Desulfobacterales</taxon>
        <taxon>Desulfolunaceae</taxon>
        <taxon>Desulfoluna</taxon>
    </lineage>
</organism>
<gene>
    <name evidence="1" type="ORF">DSLASN_00390</name>
</gene>
<dbReference type="RefSeq" id="WP_236890723.1">
    <property type="nucleotide sequence ID" value="NZ_AP024488.1"/>
</dbReference>
<sequence>MDKIQKMALTEFEIKRIEKLVGQFIEKKRPAPHLRDQVDLAFRMDRQSVVIYEIRAKWDDPATKIESPIAKTTYTKTTKAWKLFWMRADSKWHGYKPFPTSPSLEEVLDVINEDTHCCFWG</sequence>
<dbReference type="InterPro" id="IPR021388">
    <property type="entry name" value="DUF3024"/>
</dbReference>